<protein>
    <submittedName>
        <fullName evidence="6">ShKT domain-containing protein</fullName>
    </submittedName>
</protein>
<organism evidence="5 6">
    <name type="scientific">Acrobeloides nanus</name>
    <dbReference type="NCBI Taxonomy" id="290746"/>
    <lineage>
        <taxon>Eukaryota</taxon>
        <taxon>Metazoa</taxon>
        <taxon>Ecdysozoa</taxon>
        <taxon>Nematoda</taxon>
        <taxon>Chromadorea</taxon>
        <taxon>Rhabditida</taxon>
        <taxon>Tylenchina</taxon>
        <taxon>Cephalobomorpha</taxon>
        <taxon>Cephaloboidea</taxon>
        <taxon>Cephalobidae</taxon>
        <taxon>Acrobeloides</taxon>
    </lineage>
</organism>
<proteinExistence type="predicted"/>
<dbReference type="AlphaFoldDB" id="A0A914E9N9"/>
<feature type="domain" description="ShKT" evidence="4">
    <location>
        <begin position="73"/>
        <end position="109"/>
    </location>
</feature>
<accession>A0A914E9N9</accession>
<reference evidence="6" key="1">
    <citation type="submission" date="2022-11" db="UniProtKB">
        <authorList>
            <consortium name="WormBaseParasite"/>
        </authorList>
    </citation>
    <scope>IDENTIFICATION</scope>
</reference>
<sequence length="112" mass="11142">MSFSCKLFILLGCISSVINATTTTTTAGGSTTTTTAGGASTTTTAGGATTTTSGGATTTTASGICADSSTNGCTDNAKCFTWVRNGFCSNSFYTTAQKRQYCPNSCCLCASG</sequence>
<evidence type="ECO:0000259" key="4">
    <source>
        <dbReference type="PROSITE" id="PS51670"/>
    </source>
</evidence>
<feature type="chain" id="PRO_5037134981" evidence="3">
    <location>
        <begin position="21"/>
        <end position="112"/>
    </location>
</feature>
<dbReference type="SMART" id="SM00254">
    <property type="entry name" value="ShKT"/>
    <property type="match status" value="1"/>
</dbReference>
<comment type="caution">
    <text evidence="1">Lacks conserved residue(s) required for the propagation of feature annotation.</text>
</comment>
<evidence type="ECO:0000313" key="6">
    <source>
        <dbReference type="WBParaSite" id="ACRNAN_scaffold6510.g19248.t1"/>
    </source>
</evidence>
<evidence type="ECO:0000256" key="3">
    <source>
        <dbReference type="SAM" id="SignalP"/>
    </source>
</evidence>
<dbReference type="PROSITE" id="PS51670">
    <property type="entry name" value="SHKT"/>
    <property type="match status" value="1"/>
</dbReference>
<evidence type="ECO:0000313" key="5">
    <source>
        <dbReference type="Proteomes" id="UP000887540"/>
    </source>
</evidence>
<feature type="region of interest" description="Disordered" evidence="2">
    <location>
        <begin position="28"/>
        <end position="56"/>
    </location>
</feature>
<keyword evidence="5" id="KW-1185">Reference proteome</keyword>
<feature type="signal peptide" evidence="3">
    <location>
        <begin position="1"/>
        <end position="20"/>
    </location>
</feature>
<evidence type="ECO:0000256" key="2">
    <source>
        <dbReference type="SAM" id="MobiDB-lite"/>
    </source>
</evidence>
<dbReference type="Proteomes" id="UP000887540">
    <property type="component" value="Unplaced"/>
</dbReference>
<name>A0A914E9N9_9BILA</name>
<evidence type="ECO:0000256" key="1">
    <source>
        <dbReference type="PROSITE-ProRule" id="PRU01005"/>
    </source>
</evidence>
<dbReference type="WBParaSite" id="ACRNAN_scaffold6510.g19248.t1">
    <property type="protein sequence ID" value="ACRNAN_scaffold6510.g19248.t1"/>
    <property type="gene ID" value="ACRNAN_scaffold6510.g19248"/>
</dbReference>
<keyword evidence="3" id="KW-0732">Signal</keyword>
<dbReference type="Gene3D" id="1.10.10.1940">
    <property type="match status" value="1"/>
</dbReference>
<dbReference type="InterPro" id="IPR003582">
    <property type="entry name" value="ShKT_dom"/>
</dbReference>